<proteinExistence type="predicted"/>
<dbReference type="RefSeq" id="WP_261297444.1">
    <property type="nucleotide sequence ID" value="NZ_JAMTCD010000004.1"/>
</dbReference>
<accession>A0A9X3AMD9</accession>
<organism evidence="2 3">
    <name type="scientific">Shewanella holmiensis</name>
    <dbReference type="NCBI Taxonomy" id="2952222"/>
    <lineage>
        <taxon>Bacteria</taxon>
        <taxon>Pseudomonadati</taxon>
        <taxon>Pseudomonadota</taxon>
        <taxon>Gammaproteobacteria</taxon>
        <taxon>Alteromonadales</taxon>
        <taxon>Shewanellaceae</taxon>
        <taxon>Shewanella</taxon>
    </lineage>
</organism>
<feature type="transmembrane region" description="Helical" evidence="1">
    <location>
        <begin position="28"/>
        <end position="46"/>
    </location>
</feature>
<evidence type="ECO:0000256" key="1">
    <source>
        <dbReference type="SAM" id="Phobius"/>
    </source>
</evidence>
<comment type="caution">
    <text evidence="2">The sequence shown here is derived from an EMBL/GenBank/DDBJ whole genome shotgun (WGS) entry which is preliminary data.</text>
</comment>
<protein>
    <submittedName>
        <fullName evidence="2">DUF1294 domain-containing protein</fullName>
    </submittedName>
</protein>
<evidence type="ECO:0000313" key="3">
    <source>
        <dbReference type="Proteomes" id="UP001155546"/>
    </source>
</evidence>
<dbReference type="Proteomes" id="UP001155546">
    <property type="component" value="Unassembled WGS sequence"/>
</dbReference>
<dbReference type="Pfam" id="PF06961">
    <property type="entry name" value="DUF1294"/>
    <property type="match status" value="1"/>
</dbReference>
<keyword evidence="1" id="KW-1133">Transmembrane helix</keyword>
<dbReference type="EMBL" id="JAMTCD010000004">
    <property type="protein sequence ID" value="MCT7941011.1"/>
    <property type="molecule type" value="Genomic_DNA"/>
</dbReference>
<feature type="transmembrane region" description="Helical" evidence="1">
    <location>
        <begin position="101"/>
        <end position="123"/>
    </location>
</feature>
<sequence length="125" mass="14718">MMIFALIMLVIWLVFLMIGYGFYALSPWVISLFIGINLLSFIITWYDKRIATQNQTSAQTQRNRISEKTLYLYALIGGWPAAIIAQQYFRHKTQKNAFKYRFWLSIVINIVLTLGISYLYLLYTL</sequence>
<keyword evidence="1" id="KW-0472">Membrane</keyword>
<name>A0A9X3AMD9_9GAMM</name>
<keyword evidence="3" id="KW-1185">Reference proteome</keyword>
<keyword evidence="1" id="KW-0812">Transmembrane</keyword>
<dbReference type="InterPro" id="IPR010718">
    <property type="entry name" value="DUF1294"/>
</dbReference>
<feature type="transmembrane region" description="Helical" evidence="1">
    <location>
        <begin position="70"/>
        <end position="89"/>
    </location>
</feature>
<gene>
    <name evidence="2" type="ORF">NE535_04280</name>
</gene>
<reference evidence="2" key="1">
    <citation type="journal article" date="2023" name="Int. J. Syst. Evol. Microbiol.">
        <title>&lt;i&gt;Shewanella septentrionalis&lt;/i&gt; sp. nov. and &lt;i&gt;Shewanella holmiensis&lt;/i&gt; sp. nov., isolated from Baltic Sea water and sediments.</title>
        <authorList>
            <person name="Martin-Rodriguez A.J."/>
            <person name="Thorell K."/>
            <person name="Joffre E."/>
            <person name="Jensie-Markopoulos S."/>
            <person name="Moore E.R.B."/>
            <person name="Sjoling A."/>
        </authorList>
    </citation>
    <scope>NUCLEOTIDE SEQUENCE</scope>
    <source>
        <strain evidence="2">SP1S2-7</strain>
    </source>
</reference>
<feature type="transmembrane region" description="Helical" evidence="1">
    <location>
        <begin position="5"/>
        <end position="22"/>
    </location>
</feature>
<dbReference type="AlphaFoldDB" id="A0A9X3AMD9"/>
<evidence type="ECO:0000313" key="2">
    <source>
        <dbReference type="EMBL" id="MCT7941011.1"/>
    </source>
</evidence>